<dbReference type="STRING" id="1123281.SAMN02745180_01188"/>
<dbReference type="OrthoDB" id="1707390at2"/>
<reference evidence="1 2" key="1">
    <citation type="submission" date="2016-11" db="EMBL/GenBank/DDBJ databases">
        <authorList>
            <person name="Jaros S."/>
            <person name="Januszkiewicz K."/>
            <person name="Wedrychowicz H."/>
        </authorList>
    </citation>
    <scope>NUCLEOTIDE SEQUENCE [LARGE SCALE GENOMIC DNA]</scope>
    <source>
        <strain evidence="1 2">DSM 13106</strain>
    </source>
</reference>
<keyword evidence="2" id="KW-1185">Reference proteome</keyword>
<accession>A0A1M5WDP3</accession>
<dbReference type="RefSeq" id="WP_072743881.1">
    <property type="nucleotide sequence ID" value="NZ_FQXR01000005.1"/>
</dbReference>
<proteinExistence type="predicted"/>
<protein>
    <submittedName>
        <fullName evidence="1">Uncharacterized protein</fullName>
    </submittedName>
</protein>
<sequence>MADINWLKDNYLIFLKEKEENTKDTISNLQKQERIDEANLEKIKLNIIEIFFKMFNISCNGAKDAIALKEKYLGFFDKITKPWYINKDKALEFSKEKEVIIEEIKIEEAENLKKQFKNYYDKIDIN</sequence>
<gene>
    <name evidence="1" type="ORF">SAMN02745180_01188</name>
</gene>
<name>A0A1M5WDP3_9FIRM</name>
<organism evidence="1 2">
    <name type="scientific">Sporanaerobacter acetigenes DSM 13106</name>
    <dbReference type="NCBI Taxonomy" id="1123281"/>
    <lineage>
        <taxon>Bacteria</taxon>
        <taxon>Bacillati</taxon>
        <taxon>Bacillota</taxon>
        <taxon>Tissierellia</taxon>
        <taxon>Tissierellales</taxon>
        <taxon>Sporanaerobacteraceae</taxon>
        <taxon>Sporanaerobacter</taxon>
    </lineage>
</organism>
<evidence type="ECO:0000313" key="2">
    <source>
        <dbReference type="Proteomes" id="UP000184389"/>
    </source>
</evidence>
<dbReference type="EMBL" id="FQXR01000005">
    <property type="protein sequence ID" value="SHH85537.1"/>
    <property type="molecule type" value="Genomic_DNA"/>
</dbReference>
<evidence type="ECO:0000313" key="1">
    <source>
        <dbReference type="EMBL" id="SHH85537.1"/>
    </source>
</evidence>
<dbReference type="Proteomes" id="UP000184389">
    <property type="component" value="Unassembled WGS sequence"/>
</dbReference>
<dbReference type="AlphaFoldDB" id="A0A1M5WDP3"/>